<evidence type="ECO:0000313" key="1">
    <source>
        <dbReference type="EMBL" id="KAF5787039.1"/>
    </source>
</evidence>
<sequence length="54" mass="6210">MYCYLHGVSGFCFVEDGLEVFDGSECFTCLQLLRYSFMPCISQFMCSTFIKIQA</sequence>
<dbReference type="InParanoid" id="A0A251TMP7"/>
<organism evidence="2 3">
    <name type="scientific">Helianthus annuus</name>
    <name type="common">Common sunflower</name>
    <dbReference type="NCBI Taxonomy" id="4232"/>
    <lineage>
        <taxon>Eukaryota</taxon>
        <taxon>Viridiplantae</taxon>
        <taxon>Streptophyta</taxon>
        <taxon>Embryophyta</taxon>
        <taxon>Tracheophyta</taxon>
        <taxon>Spermatophyta</taxon>
        <taxon>Magnoliopsida</taxon>
        <taxon>eudicotyledons</taxon>
        <taxon>Gunneridae</taxon>
        <taxon>Pentapetalae</taxon>
        <taxon>asterids</taxon>
        <taxon>campanulids</taxon>
        <taxon>Asterales</taxon>
        <taxon>Asteraceae</taxon>
        <taxon>Asteroideae</taxon>
        <taxon>Heliantheae alliance</taxon>
        <taxon>Heliantheae</taxon>
        <taxon>Helianthus</taxon>
    </lineage>
</organism>
<reference evidence="1 3" key="1">
    <citation type="journal article" date="2017" name="Nature">
        <title>The sunflower genome provides insights into oil metabolism, flowering and Asterid evolution.</title>
        <authorList>
            <person name="Badouin H."/>
            <person name="Gouzy J."/>
            <person name="Grassa C.J."/>
            <person name="Murat F."/>
            <person name="Staton S.E."/>
            <person name="Cottret L."/>
            <person name="Lelandais-Briere C."/>
            <person name="Owens G.L."/>
            <person name="Carrere S."/>
            <person name="Mayjonade B."/>
            <person name="Legrand L."/>
            <person name="Gill N."/>
            <person name="Kane N.C."/>
            <person name="Bowers J.E."/>
            <person name="Hubner S."/>
            <person name="Bellec A."/>
            <person name="Berard A."/>
            <person name="Berges H."/>
            <person name="Blanchet N."/>
            <person name="Boniface M.C."/>
            <person name="Brunel D."/>
            <person name="Catrice O."/>
            <person name="Chaidir N."/>
            <person name="Claudel C."/>
            <person name="Donnadieu C."/>
            <person name="Faraut T."/>
            <person name="Fievet G."/>
            <person name="Helmstetter N."/>
            <person name="King M."/>
            <person name="Knapp S.J."/>
            <person name="Lai Z."/>
            <person name="Le Paslier M.C."/>
            <person name="Lippi Y."/>
            <person name="Lorenzon L."/>
            <person name="Mandel J.R."/>
            <person name="Marage G."/>
            <person name="Marchand G."/>
            <person name="Marquand E."/>
            <person name="Bret-Mestries E."/>
            <person name="Morien E."/>
            <person name="Nambeesan S."/>
            <person name="Nguyen T."/>
            <person name="Pegot-Espagnet P."/>
            <person name="Pouilly N."/>
            <person name="Raftis F."/>
            <person name="Sallet E."/>
            <person name="Schiex T."/>
            <person name="Thomas J."/>
            <person name="Vandecasteele C."/>
            <person name="Vares D."/>
            <person name="Vear F."/>
            <person name="Vautrin S."/>
            <person name="Crespi M."/>
            <person name="Mangin B."/>
            <person name="Burke J.M."/>
            <person name="Salse J."/>
            <person name="Munos S."/>
            <person name="Vincourt P."/>
            <person name="Rieseberg L.H."/>
            <person name="Langlade N.B."/>
        </authorList>
    </citation>
    <scope>NUCLEOTIDE SEQUENCE [LARGE SCALE GENOMIC DNA]</scope>
    <source>
        <strain evidence="3">cv. SF193</strain>
        <tissue evidence="1">Leaves</tissue>
    </source>
</reference>
<proteinExistence type="predicted"/>
<dbReference type="Gramene" id="mRNA:HanXRQr2_Chr10g0448341">
    <property type="protein sequence ID" value="mRNA:HanXRQr2_Chr10g0448341"/>
    <property type="gene ID" value="HanXRQr2_Chr10g0448341"/>
</dbReference>
<dbReference type="EMBL" id="CM007899">
    <property type="protein sequence ID" value="OTG11846.1"/>
    <property type="molecule type" value="Genomic_DNA"/>
</dbReference>
<dbReference type="EMBL" id="MNCJ02000325">
    <property type="protein sequence ID" value="KAF5787039.1"/>
    <property type="molecule type" value="Genomic_DNA"/>
</dbReference>
<reference evidence="2" key="2">
    <citation type="submission" date="2017-02" db="EMBL/GenBank/DDBJ databases">
        <title>Sunflower complete genome.</title>
        <authorList>
            <person name="Langlade N."/>
            <person name="Munos S."/>
        </authorList>
    </citation>
    <scope>NUCLEOTIDE SEQUENCE [LARGE SCALE GENOMIC DNA]</scope>
    <source>
        <tissue evidence="2">Leaves</tissue>
    </source>
</reference>
<evidence type="ECO:0000313" key="2">
    <source>
        <dbReference type="EMBL" id="OTG11846.1"/>
    </source>
</evidence>
<name>A0A251TMP7_HELAN</name>
<dbReference type="AlphaFoldDB" id="A0A251TMP7"/>
<accession>A0A251TMP7</accession>
<evidence type="ECO:0000313" key="3">
    <source>
        <dbReference type="Proteomes" id="UP000215914"/>
    </source>
</evidence>
<keyword evidence="3" id="KW-1185">Reference proteome</keyword>
<reference evidence="1" key="3">
    <citation type="submission" date="2020-06" db="EMBL/GenBank/DDBJ databases">
        <title>Helianthus annuus Genome sequencing and assembly Release 2.</title>
        <authorList>
            <person name="Gouzy J."/>
            <person name="Langlade N."/>
            <person name="Munos S."/>
        </authorList>
    </citation>
    <scope>NUCLEOTIDE SEQUENCE</scope>
    <source>
        <tissue evidence="1">Leaves</tissue>
    </source>
</reference>
<dbReference type="Proteomes" id="UP000215914">
    <property type="component" value="Chromosome 10"/>
</dbReference>
<protein>
    <submittedName>
        <fullName evidence="2">Uncharacterized protein</fullName>
    </submittedName>
</protein>
<gene>
    <name evidence="2" type="ORF">HannXRQ_Chr10g0303281</name>
    <name evidence="1" type="ORF">HanXRQr2_Chr10g0448341</name>
</gene>